<organism evidence="3 4">
    <name type="scientific">Streptodolium elevatio</name>
    <dbReference type="NCBI Taxonomy" id="3157996"/>
    <lineage>
        <taxon>Bacteria</taxon>
        <taxon>Bacillati</taxon>
        <taxon>Actinomycetota</taxon>
        <taxon>Actinomycetes</taxon>
        <taxon>Kitasatosporales</taxon>
        <taxon>Streptomycetaceae</taxon>
        <taxon>Streptodolium</taxon>
    </lineage>
</organism>
<dbReference type="PANTHER" id="PTHR30337:SF7">
    <property type="entry name" value="PHOSPHOESTERASE"/>
    <property type="match status" value="1"/>
</dbReference>
<dbReference type="InterPro" id="IPR004843">
    <property type="entry name" value="Calcineurin-like_PHP"/>
</dbReference>
<dbReference type="GO" id="GO:0004527">
    <property type="term" value="F:exonuclease activity"/>
    <property type="evidence" value="ECO:0007669"/>
    <property type="project" value="UniProtKB-KW"/>
</dbReference>
<dbReference type="Pfam" id="PF00149">
    <property type="entry name" value="Metallophos"/>
    <property type="match status" value="1"/>
</dbReference>
<dbReference type="InterPro" id="IPR029052">
    <property type="entry name" value="Metallo-depent_PP-like"/>
</dbReference>
<dbReference type="Proteomes" id="UP001551482">
    <property type="component" value="Unassembled WGS sequence"/>
</dbReference>
<gene>
    <name evidence="3" type="ORF">AB0C36_08685</name>
</gene>
<comment type="caution">
    <text evidence="3">The sequence shown here is derived from an EMBL/GenBank/DDBJ whole genome shotgun (WGS) entry which is preliminary data.</text>
</comment>
<dbReference type="CDD" id="cd00840">
    <property type="entry name" value="MPP_Mre11_N"/>
    <property type="match status" value="1"/>
</dbReference>
<proteinExistence type="predicted"/>
<reference evidence="3 4" key="1">
    <citation type="submission" date="2024-06" db="EMBL/GenBank/DDBJ databases">
        <title>The Natural Products Discovery Center: Release of the First 8490 Sequenced Strains for Exploring Actinobacteria Biosynthetic Diversity.</title>
        <authorList>
            <person name="Kalkreuter E."/>
            <person name="Kautsar S.A."/>
            <person name="Yang D."/>
            <person name="Bader C.D."/>
            <person name="Teijaro C.N."/>
            <person name="Fluegel L."/>
            <person name="Davis C.M."/>
            <person name="Simpson J.R."/>
            <person name="Lauterbach L."/>
            <person name="Steele A.D."/>
            <person name="Gui C."/>
            <person name="Meng S."/>
            <person name="Li G."/>
            <person name="Viehrig K."/>
            <person name="Ye F."/>
            <person name="Su P."/>
            <person name="Kiefer A.F."/>
            <person name="Nichols A."/>
            <person name="Cepeda A.J."/>
            <person name="Yan W."/>
            <person name="Fan B."/>
            <person name="Jiang Y."/>
            <person name="Adhikari A."/>
            <person name="Zheng C.-J."/>
            <person name="Schuster L."/>
            <person name="Cowan T.M."/>
            <person name="Smanski M.J."/>
            <person name="Chevrette M.G."/>
            <person name="De Carvalho L.P.S."/>
            <person name="Shen B."/>
        </authorList>
    </citation>
    <scope>NUCLEOTIDE SEQUENCE [LARGE SCALE GENOMIC DNA]</scope>
    <source>
        <strain evidence="3 4">NPDC048946</strain>
    </source>
</reference>
<evidence type="ECO:0000256" key="1">
    <source>
        <dbReference type="ARBA" id="ARBA00022801"/>
    </source>
</evidence>
<dbReference type="InterPro" id="IPR041796">
    <property type="entry name" value="Mre11_N"/>
</dbReference>
<evidence type="ECO:0000313" key="3">
    <source>
        <dbReference type="EMBL" id="MEU8133568.1"/>
    </source>
</evidence>
<feature type="domain" description="Calcineurin-like phosphoesterase" evidence="2">
    <location>
        <begin position="1"/>
        <end position="196"/>
    </location>
</feature>
<dbReference type="SUPFAM" id="SSF56300">
    <property type="entry name" value="Metallo-dependent phosphatases"/>
    <property type="match status" value="1"/>
</dbReference>
<dbReference type="Gene3D" id="3.60.21.10">
    <property type="match status" value="1"/>
</dbReference>
<keyword evidence="4" id="KW-1185">Reference proteome</keyword>
<protein>
    <submittedName>
        <fullName evidence="3">DNA repair exonuclease</fullName>
        <ecNumber evidence="3">3.1.-.-</ecNumber>
    </submittedName>
</protein>
<name>A0ABV3DCU8_9ACTN</name>
<dbReference type="PANTHER" id="PTHR30337">
    <property type="entry name" value="COMPONENT OF ATP-DEPENDENT DSDNA EXONUCLEASE"/>
    <property type="match status" value="1"/>
</dbReference>
<evidence type="ECO:0000259" key="2">
    <source>
        <dbReference type="Pfam" id="PF00149"/>
    </source>
</evidence>
<keyword evidence="3" id="KW-0540">Nuclease</keyword>
<dbReference type="EMBL" id="JBEZFP010000015">
    <property type="protein sequence ID" value="MEU8133568.1"/>
    <property type="molecule type" value="Genomic_DNA"/>
</dbReference>
<sequence>MKLLHAADLHIDSPLKGLSRYPGAPAEEFRGAVRRALENLVDLALHERVDAVLLAGDVYDGDWKDYRTGLFFGSQMQRLREAGIPVCMVAGNHDAQSRITKELRLPDNVHRFSTAQPETIEYDDIGLAVHGQGFAEQAVMDNLAAAYPKARDGYLNIGLLHTALEGADGHATYAPCRVEDLIARGYDYWALGHIHARQVVRDGDPWIVFPGNLQGRHARETGAKGATLITADGAVLTTEHRDLDVVRWAHVEVDGSRAADVDAALGLAEQGIREAVRGADGRPLAVRVSFVGPSDAHEELWRDHDRIENELRAAAGELDEVWVEKVRAATTHATEPDAAGGLVGLLGDLRTTAAAIGEDEAALERLIRGLPGLRGVGATVDSDGVRVDDPEWRARVFDEAVDLLAAMVGGGRGQGNGGTA</sequence>
<dbReference type="InterPro" id="IPR050535">
    <property type="entry name" value="DNA_Repair-Maintenance_Comp"/>
</dbReference>
<dbReference type="RefSeq" id="WP_358351259.1">
    <property type="nucleotide sequence ID" value="NZ_JBEZFP010000015.1"/>
</dbReference>
<keyword evidence="1 3" id="KW-0378">Hydrolase</keyword>
<keyword evidence="3" id="KW-0269">Exonuclease</keyword>
<accession>A0ABV3DCU8</accession>
<dbReference type="EC" id="3.1.-.-" evidence="3"/>
<evidence type="ECO:0000313" key="4">
    <source>
        <dbReference type="Proteomes" id="UP001551482"/>
    </source>
</evidence>